<protein>
    <submittedName>
        <fullName evidence="1">Uncharacterized protein</fullName>
    </submittedName>
</protein>
<evidence type="ECO:0000313" key="1">
    <source>
        <dbReference type="EMBL" id="QZA78356.1"/>
    </source>
</evidence>
<dbReference type="Proteomes" id="UP000825679">
    <property type="component" value="Chromosome"/>
</dbReference>
<name>A0ABX8Z726_9NEIS</name>
<reference evidence="1 2" key="1">
    <citation type="submission" date="2021-08" db="EMBL/GenBank/DDBJ databases">
        <title>complete genome sequencing of Deefgea sp. D25.</title>
        <authorList>
            <person name="Bae J.-W."/>
            <person name="Gim D.-H."/>
        </authorList>
    </citation>
    <scope>NUCLEOTIDE SEQUENCE [LARGE SCALE GENOMIC DNA]</scope>
    <source>
        <strain evidence="1 2">D25</strain>
    </source>
</reference>
<sequence length="126" mass="14512">MNKLLNKLWLKLNYQENNTLSARTELMPIKRTEAVERKTSPLAQSVIYRIKKDALLIVAEMNRGTISDDCSHMARQLAFVQKELIQAAYHDETIPKVDKLALAKYHALNIRQGIGERREQPLRGVK</sequence>
<accession>A0ABX8Z726</accession>
<evidence type="ECO:0000313" key="2">
    <source>
        <dbReference type="Proteomes" id="UP000825679"/>
    </source>
</evidence>
<organism evidence="1 2">
    <name type="scientific">Deefgea tanakiae</name>
    <dbReference type="NCBI Taxonomy" id="2865840"/>
    <lineage>
        <taxon>Bacteria</taxon>
        <taxon>Pseudomonadati</taxon>
        <taxon>Pseudomonadota</taxon>
        <taxon>Betaproteobacteria</taxon>
        <taxon>Neisseriales</taxon>
        <taxon>Chitinibacteraceae</taxon>
        <taxon>Deefgea</taxon>
    </lineage>
</organism>
<gene>
    <name evidence="1" type="ORF">K4H28_02755</name>
</gene>
<dbReference type="RefSeq" id="WP_221006864.1">
    <property type="nucleotide sequence ID" value="NZ_CP081150.1"/>
</dbReference>
<proteinExistence type="predicted"/>
<dbReference type="EMBL" id="CP081150">
    <property type="protein sequence ID" value="QZA78356.1"/>
    <property type="molecule type" value="Genomic_DNA"/>
</dbReference>
<keyword evidence="2" id="KW-1185">Reference proteome</keyword>